<dbReference type="Gene3D" id="3.30.565.10">
    <property type="entry name" value="Histidine kinase-like ATPase, C-terminal domain"/>
    <property type="match status" value="1"/>
</dbReference>
<dbReference type="CDD" id="cd00082">
    <property type="entry name" value="HisKA"/>
    <property type="match status" value="1"/>
</dbReference>
<dbReference type="EC" id="2.7.13.3" evidence="2"/>
<dbReference type="SMART" id="SM00388">
    <property type="entry name" value="HisKA"/>
    <property type="match status" value="1"/>
</dbReference>
<evidence type="ECO:0000313" key="10">
    <source>
        <dbReference type="EMBL" id="TGD76218.1"/>
    </source>
</evidence>
<dbReference type="SUPFAM" id="SSF52172">
    <property type="entry name" value="CheY-like"/>
    <property type="match status" value="1"/>
</dbReference>
<dbReference type="Gene3D" id="3.30.450.20">
    <property type="entry name" value="PAS domain"/>
    <property type="match status" value="1"/>
</dbReference>
<dbReference type="SUPFAM" id="SSF55785">
    <property type="entry name" value="PYP-like sensor domain (PAS domain)"/>
    <property type="match status" value="1"/>
</dbReference>
<dbReference type="PANTHER" id="PTHR45339">
    <property type="entry name" value="HYBRID SIGNAL TRANSDUCTION HISTIDINE KINASE J"/>
    <property type="match status" value="1"/>
</dbReference>
<dbReference type="PROSITE" id="PS50109">
    <property type="entry name" value="HIS_KIN"/>
    <property type="match status" value="1"/>
</dbReference>
<dbReference type="PROSITE" id="PS50112">
    <property type="entry name" value="PAS"/>
    <property type="match status" value="1"/>
</dbReference>
<feature type="coiled-coil region" evidence="6">
    <location>
        <begin position="176"/>
        <end position="203"/>
    </location>
</feature>
<feature type="domain" description="PAS" evidence="9">
    <location>
        <begin position="49"/>
        <end position="85"/>
    </location>
</feature>
<dbReference type="AlphaFoldDB" id="A0A4Z0MA12"/>
<evidence type="ECO:0000259" key="8">
    <source>
        <dbReference type="PROSITE" id="PS50110"/>
    </source>
</evidence>
<dbReference type="Pfam" id="PF00512">
    <property type="entry name" value="HisKA"/>
    <property type="match status" value="1"/>
</dbReference>
<evidence type="ECO:0000256" key="5">
    <source>
        <dbReference type="PROSITE-ProRule" id="PRU00169"/>
    </source>
</evidence>
<evidence type="ECO:0000259" key="9">
    <source>
        <dbReference type="PROSITE" id="PS50112"/>
    </source>
</evidence>
<dbReference type="SUPFAM" id="SSF55874">
    <property type="entry name" value="ATPase domain of HSP90 chaperone/DNA topoisomerase II/histidine kinase"/>
    <property type="match status" value="1"/>
</dbReference>
<dbReference type="NCBIfam" id="TIGR00229">
    <property type="entry name" value="sensory_box"/>
    <property type="match status" value="1"/>
</dbReference>
<dbReference type="FunFam" id="3.30.565.10:FF:000010">
    <property type="entry name" value="Sensor histidine kinase RcsC"/>
    <property type="match status" value="1"/>
</dbReference>
<keyword evidence="3 5" id="KW-0597">Phosphoprotein</keyword>
<keyword evidence="4" id="KW-0902">Two-component regulatory system</keyword>
<keyword evidence="11" id="KW-1185">Reference proteome</keyword>
<dbReference type="Gene3D" id="3.40.50.2300">
    <property type="match status" value="1"/>
</dbReference>
<dbReference type="InterPro" id="IPR000014">
    <property type="entry name" value="PAS"/>
</dbReference>
<dbReference type="SUPFAM" id="SSF47384">
    <property type="entry name" value="Homodimeric domain of signal transducing histidine kinase"/>
    <property type="match status" value="1"/>
</dbReference>
<dbReference type="OrthoDB" id="6187449at2"/>
<keyword evidence="6" id="KW-0175">Coiled coil</keyword>
<evidence type="ECO:0000256" key="1">
    <source>
        <dbReference type="ARBA" id="ARBA00000085"/>
    </source>
</evidence>
<dbReference type="Pfam" id="PF13426">
    <property type="entry name" value="PAS_9"/>
    <property type="match status" value="1"/>
</dbReference>
<dbReference type="Gene3D" id="1.10.287.130">
    <property type="match status" value="1"/>
</dbReference>
<dbReference type="GO" id="GO:0000155">
    <property type="term" value="F:phosphorelay sensor kinase activity"/>
    <property type="evidence" value="ECO:0007669"/>
    <property type="project" value="InterPro"/>
</dbReference>
<dbReference type="Pfam" id="PF02518">
    <property type="entry name" value="HATPase_c"/>
    <property type="match status" value="1"/>
</dbReference>
<accession>A0A4Z0MA12</accession>
<dbReference type="InterPro" id="IPR003594">
    <property type="entry name" value="HATPase_dom"/>
</dbReference>
<organism evidence="10 11">
    <name type="scientific">Mangrovimicrobium sediminis</name>
    <dbReference type="NCBI Taxonomy" id="2562682"/>
    <lineage>
        <taxon>Bacteria</taxon>
        <taxon>Pseudomonadati</taxon>
        <taxon>Pseudomonadota</taxon>
        <taxon>Gammaproteobacteria</taxon>
        <taxon>Cellvibrionales</taxon>
        <taxon>Halieaceae</taxon>
        <taxon>Mangrovimicrobium</taxon>
    </lineage>
</organism>
<gene>
    <name evidence="10" type="ORF">E4634_01345</name>
</gene>
<evidence type="ECO:0000313" key="11">
    <source>
        <dbReference type="Proteomes" id="UP000298050"/>
    </source>
</evidence>
<evidence type="ECO:0000256" key="6">
    <source>
        <dbReference type="SAM" id="Coils"/>
    </source>
</evidence>
<dbReference type="Proteomes" id="UP000298050">
    <property type="component" value="Unassembled WGS sequence"/>
</dbReference>
<reference evidence="10 11" key="1">
    <citation type="submission" date="2019-04" db="EMBL/GenBank/DDBJ databases">
        <title>Taxonomy of novel Haliea sp. from mangrove soil of West Coast of India.</title>
        <authorList>
            <person name="Verma A."/>
            <person name="Kumar P."/>
            <person name="Krishnamurthi S."/>
        </authorList>
    </citation>
    <scope>NUCLEOTIDE SEQUENCE [LARGE SCALE GENOMIC DNA]</scope>
    <source>
        <strain evidence="10 11">SAOS-164</strain>
    </source>
</reference>
<comment type="catalytic activity">
    <reaction evidence="1">
        <text>ATP + protein L-histidine = ADP + protein N-phospho-L-histidine.</text>
        <dbReference type="EC" id="2.7.13.3"/>
    </reaction>
</comment>
<dbReference type="InterPro" id="IPR036890">
    <property type="entry name" value="HATPase_C_sf"/>
</dbReference>
<dbReference type="CDD" id="cd16922">
    <property type="entry name" value="HATPase_EvgS-ArcB-TorS-like"/>
    <property type="match status" value="1"/>
</dbReference>
<dbReference type="EMBL" id="SRLE01000001">
    <property type="protein sequence ID" value="TGD76218.1"/>
    <property type="molecule type" value="Genomic_DNA"/>
</dbReference>
<dbReference type="PRINTS" id="PR00344">
    <property type="entry name" value="BCTRLSENSOR"/>
</dbReference>
<sequence length="585" mass="66082">MKTSQDFAIYREDSFRPADWVLPAGHPAGSDQRPDSPVFNSLELCQLSVELAADEVFWMRPDSEVVYVNRSACERLGYRREELIGLRAWQWNPLLTPELWETHLEELRRHRCLHFDTQHRTKDGDVYPVEIKSHYFELDGQEFIFAYVLDISEQRAKEAALARYRDELEALVHARTLEVKLEKEKAEQTARQLEQSQREALSLARVKSNFLANMSHEIRTPMNGVMGMANALLHTQLDAAQQEQVQAILDCTGSLRAIIDDVLDLSRMESGNLVIESLSLDVWDCLHRVDQVTRQMAADKALELRIPERPASAPSYLGDGYRIQQVLVNLVGNAIKFTDSGVVEVSLDVSSVDDRHDVIQWSVRDTGIGISRERQSTLFERFTQADSSSTRRYGGSGLGLSICKQLVLLMGGEIGVHSEPGSGSTFWFRLPLEKDTRHYPVVPERPATPDFRDYAFDGARVLLVEDNEVNRKVACVALSHIGISADVARDGVEAVQMCADRRYDLVFMDCHLPNLDGYAATRQIRTQPGNEAVPVIALTANVLAEDKYRCINAGMTEILTKPFDFRDLAALMLRYLPDFAQRRAG</sequence>
<protein>
    <recommendedName>
        <fullName evidence="2">histidine kinase</fullName>
        <ecNumber evidence="2">2.7.13.3</ecNumber>
    </recommendedName>
</protein>
<dbReference type="CDD" id="cd17546">
    <property type="entry name" value="REC_hyHK_CKI1_RcsC-like"/>
    <property type="match status" value="1"/>
</dbReference>
<dbReference type="PANTHER" id="PTHR45339:SF1">
    <property type="entry name" value="HYBRID SIGNAL TRANSDUCTION HISTIDINE KINASE J"/>
    <property type="match status" value="1"/>
</dbReference>
<feature type="domain" description="Histidine kinase" evidence="7">
    <location>
        <begin position="213"/>
        <end position="434"/>
    </location>
</feature>
<evidence type="ECO:0000256" key="4">
    <source>
        <dbReference type="ARBA" id="ARBA00023012"/>
    </source>
</evidence>
<evidence type="ECO:0000259" key="7">
    <source>
        <dbReference type="PROSITE" id="PS50109"/>
    </source>
</evidence>
<dbReference type="InterPro" id="IPR011006">
    <property type="entry name" value="CheY-like_superfamily"/>
</dbReference>
<dbReference type="InterPro" id="IPR004358">
    <property type="entry name" value="Sig_transdc_His_kin-like_C"/>
</dbReference>
<dbReference type="InterPro" id="IPR035965">
    <property type="entry name" value="PAS-like_dom_sf"/>
</dbReference>
<dbReference type="SMART" id="SM00448">
    <property type="entry name" value="REC"/>
    <property type="match status" value="1"/>
</dbReference>
<comment type="caution">
    <text evidence="10">The sequence shown here is derived from an EMBL/GenBank/DDBJ whole genome shotgun (WGS) entry which is preliminary data.</text>
</comment>
<dbReference type="InterPro" id="IPR001789">
    <property type="entry name" value="Sig_transdc_resp-reg_receiver"/>
</dbReference>
<dbReference type="InterPro" id="IPR005467">
    <property type="entry name" value="His_kinase_dom"/>
</dbReference>
<feature type="modified residue" description="4-aspartylphosphate" evidence="5">
    <location>
        <position position="509"/>
    </location>
</feature>
<evidence type="ECO:0000256" key="3">
    <source>
        <dbReference type="ARBA" id="ARBA00022553"/>
    </source>
</evidence>
<dbReference type="InterPro" id="IPR003661">
    <property type="entry name" value="HisK_dim/P_dom"/>
</dbReference>
<name>A0A4Z0MA12_9GAMM</name>
<dbReference type="SMART" id="SM00387">
    <property type="entry name" value="HATPase_c"/>
    <property type="match status" value="1"/>
</dbReference>
<dbReference type="Pfam" id="PF00072">
    <property type="entry name" value="Response_reg"/>
    <property type="match status" value="1"/>
</dbReference>
<evidence type="ECO:0000256" key="2">
    <source>
        <dbReference type="ARBA" id="ARBA00012438"/>
    </source>
</evidence>
<feature type="domain" description="Response regulatory" evidence="8">
    <location>
        <begin position="460"/>
        <end position="576"/>
    </location>
</feature>
<dbReference type="RefSeq" id="WP_135440795.1">
    <property type="nucleotide sequence ID" value="NZ_SRLE01000001.1"/>
</dbReference>
<dbReference type="InterPro" id="IPR036097">
    <property type="entry name" value="HisK_dim/P_sf"/>
</dbReference>
<dbReference type="CDD" id="cd00130">
    <property type="entry name" value="PAS"/>
    <property type="match status" value="1"/>
</dbReference>
<proteinExistence type="predicted"/>
<dbReference type="PROSITE" id="PS50110">
    <property type="entry name" value="RESPONSE_REGULATORY"/>
    <property type="match status" value="1"/>
</dbReference>